<evidence type="ECO:0000313" key="3">
    <source>
        <dbReference type="EMBL" id="AOJ06485.1"/>
    </source>
</evidence>
<sequence>MTLALLTAVAVVAALLWIAKRRRTSRASFAASAVLFFAIGCGPVPAWLLRDLQAPYAARPAIEWGERNAIVMLGLGTEKIAATGAVEPGTLSYSRVVEAASLYRGCRKARANADCKIVVSGGDARRNGVPEAAVYRDALIGLGIDAADVLSEPRSMNTWQNAQFTRVVLAGYRADRVLLVTSGVHLRRSVLYFAHFGVAAIPVRAEYLQAALFPLPLAYNFSVADLALHEYLGIARYRLYNALGWNQAGTQPGDA</sequence>
<dbReference type="GO" id="GO:0043164">
    <property type="term" value="P:Gram-negative-bacterium-type cell wall biogenesis"/>
    <property type="evidence" value="ECO:0007669"/>
    <property type="project" value="TreeGrafter"/>
</dbReference>
<gene>
    <name evidence="3" type="ORF">WS71_03445</name>
</gene>
<feature type="transmembrane region" description="Helical" evidence="1">
    <location>
        <begin position="31"/>
        <end position="49"/>
    </location>
</feature>
<protein>
    <recommendedName>
        <fullName evidence="2">DUF218 domain-containing protein</fullName>
    </recommendedName>
</protein>
<evidence type="ECO:0000259" key="2">
    <source>
        <dbReference type="Pfam" id="PF02698"/>
    </source>
</evidence>
<dbReference type="PANTHER" id="PTHR30336:SF4">
    <property type="entry name" value="ENVELOPE BIOGENESIS FACTOR ELYC"/>
    <property type="match status" value="1"/>
</dbReference>
<dbReference type="PANTHER" id="PTHR30336">
    <property type="entry name" value="INNER MEMBRANE PROTEIN, PROBABLE PERMEASE"/>
    <property type="match status" value="1"/>
</dbReference>
<dbReference type="AlphaFoldDB" id="A0A1B4FS17"/>
<organism evidence="3 4">
    <name type="scientific">Burkholderia mayonis</name>
    <dbReference type="NCBI Taxonomy" id="1385591"/>
    <lineage>
        <taxon>Bacteria</taxon>
        <taxon>Pseudomonadati</taxon>
        <taxon>Pseudomonadota</taxon>
        <taxon>Betaproteobacteria</taxon>
        <taxon>Burkholderiales</taxon>
        <taxon>Burkholderiaceae</taxon>
        <taxon>Burkholderia</taxon>
        <taxon>pseudomallei group</taxon>
    </lineage>
</organism>
<dbReference type="GO" id="GO:0000270">
    <property type="term" value="P:peptidoglycan metabolic process"/>
    <property type="evidence" value="ECO:0007669"/>
    <property type="project" value="TreeGrafter"/>
</dbReference>
<keyword evidence="1" id="KW-1133">Transmembrane helix</keyword>
<name>A0A1B4FS17_9BURK</name>
<dbReference type="InterPro" id="IPR014729">
    <property type="entry name" value="Rossmann-like_a/b/a_fold"/>
</dbReference>
<feature type="domain" description="DUF218" evidence="2">
    <location>
        <begin position="69"/>
        <end position="233"/>
    </location>
</feature>
<accession>A0A1B4FS17</accession>
<proteinExistence type="predicted"/>
<dbReference type="Proteomes" id="UP000067711">
    <property type="component" value="Chromosome 2"/>
</dbReference>
<dbReference type="InterPro" id="IPR051599">
    <property type="entry name" value="Cell_Envelope_Assoc"/>
</dbReference>
<dbReference type="CDD" id="cd06259">
    <property type="entry name" value="YdcF-like"/>
    <property type="match status" value="1"/>
</dbReference>
<keyword evidence="1" id="KW-0472">Membrane</keyword>
<dbReference type="Pfam" id="PF02698">
    <property type="entry name" value="DUF218"/>
    <property type="match status" value="1"/>
</dbReference>
<dbReference type="EMBL" id="CP013388">
    <property type="protein sequence ID" value="AOJ06485.1"/>
    <property type="molecule type" value="Genomic_DNA"/>
</dbReference>
<evidence type="ECO:0000256" key="1">
    <source>
        <dbReference type="SAM" id="Phobius"/>
    </source>
</evidence>
<dbReference type="Gene3D" id="3.40.50.620">
    <property type="entry name" value="HUPs"/>
    <property type="match status" value="1"/>
</dbReference>
<dbReference type="GO" id="GO:0005886">
    <property type="term" value="C:plasma membrane"/>
    <property type="evidence" value="ECO:0007669"/>
    <property type="project" value="TreeGrafter"/>
</dbReference>
<reference evidence="3 4" key="1">
    <citation type="submission" date="2015-12" db="EMBL/GenBank/DDBJ databases">
        <title>Diversity of Burkholderia near neighbor genomes.</title>
        <authorList>
            <person name="Sahl J."/>
            <person name="Wagner D."/>
            <person name="Keim P."/>
        </authorList>
    </citation>
    <scope>NUCLEOTIDE SEQUENCE [LARGE SCALE GENOMIC DNA]</scope>
    <source>
        <strain evidence="3 4">BDU8</strain>
    </source>
</reference>
<dbReference type="RefSeq" id="WP_066492031.1">
    <property type="nucleotide sequence ID" value="NZ_CP013388.1"/>
</dbReference>
<dbReference type="InterPro" id="IPR003848">
    <property type="entry name" value="DUF218"/>
</dbReference>
<evidence type="ECO:0000313" key="4">
    <source>
        <dbReference type="Proteomes" id="UP000067711"/>
    </source>
</evidence>
<keyword evidence="1" id="KW-0812">Transmembrane</keyword>